<comment type="caution">
    <text evidence="14">The sequence shown here is derived from an EMBL/GenBank/DDBJ whole genome shotgun (WGS) entry which is preliminary data.</text>
</comment>
<evidence type="ECO:0000313" key="15">
    <source>
        <dbReference type="Proteomes" id="UP001477870"/>
    </source>
</evidence>
<sequence>MSPDRAETSALIGLGGNVGDVCASMQFAIDALQTNAQCRVTKISKIYKTPPWGVTDQDWFFNACAEIKTSLMPEALLDQLLAVERLRGRVRDVRWGPRTLDLDLLVYGDTTVATERLTVPHPRMAERSFVIVPLMDIAADRTVLGHTISDYAKELDLAGIEVAAQELTLPIT</sequence>
<dbReference type="Proteomes" id="UP001477870">
    <property type="component" value="Unassembled WGS sequence"/>
</dbReference>
<dbReference type="SUPFAM" id="SSF55083">
    <property type="entry name" value="6-hydroxymethyl-7,8-dihydropterin pyrophosphokinase, HPPK"/>
    <property type="match status" value="1"/>
</dbReference>
<evidence type="ECO:0000256" key="7">
    <source>
        <dbReference type="ARBA" id="ARBA00022777"/>
    </source>
</evidence>
<evidence type="ECO:0000256" key="1">
    <source>
        <dbReference type="ARBA" id="ARBA00005051"/>
    </source>
</evidence>
<evidence type="ECO:0000256" key="9">
    <source>
        <dbReference type="ARBA" id="ARBA00022909"/>
    </source>
</evidence>
<organism evidence="14 15">
    <name type="scientific">Ahrensia kielensis</name>
    <dbReference type="NCBI Taxonomy" id="76980"/>
    <lineage>
        <taxon>Bacteria</taxon>
        <taxon>Pseudomonadati</taxon>
        <taxon>Pseudomonadota</taxon>
        <taxon>Alphaproteobacteria</taxon>
        <taxon>Hyphomicrobiales</taxon>
        <taxon>Ahrensiaceae</taxon>
        <taxon>Ahrensia</taxon>
    </lineage>
</organism>
<keyword evidence="15" id="KW-1185">Reference proteome</keyword>
<protein>
    <recommendedName>
        <fullName evidence="4">2-amino-4-hydroxy-6-hydroxymethyldihydropteridine pyrophosphokinase</fullName>
        <ecNumber evidence="3">2.7.6.3</ecNumber>
    </recommendedName>
    <alternativeName>
        <fullName evidence="11">6-hydroxymethyl-7,8-dihydropterin pyrophosphokinase</fullName>
    </alternativeName>
    <alternativeName>
        <fullName evidence="12">7,8-dihydro-6-hydroxymethylpterin-pyrophosphokinase</fullName>
    </alternativeName>
</protein>
<evidence type="ECO:0000259" key="13">
    <source>
        <dbReference type="PROSITE" id="PS00794"/>
    </source>
</evidence>
<dbReference type="Pfam" id="PF01288">
    <property type="entry name" value="HPPK"/>
    <property type="match status" value="1"/>
</dbReference>
<evidence type="ECO:0000256" key="10">
    <source>
        <dbReference type="ARBA" id="ARBA00029409"/>
    </source>
</evidence>
<dbReference type="NCBIfam" id="TIGR01498">
    <property type="entry name" value="folK"/>
    <property type="match status" value="1"/>
</dbReference>
<evidence type="ECO:0000256" key="6">
    <source>
        <dbReference type="ARBA" id="ARBA00022741"/>
    </source>
</evidence>
<reference evidence="14 15" key="1">
    <citation type="submission" date="2024-03" db="EMBL/GenBank/DDBJ databases">
        <title>Community enrichment and isolation of bacterial strains for fucoidan degradation.</title>
        <authorList>
            <person name="Sichert A."/>
        </authorList>
    </citation>
    <scope>NUCLEOTIDE SEQUENCE [LARGE SCALE GENOMIC DNA]</scope>
    <source>
        <strain evidence="14 15">AS62</strain>
    </source>
</reference>
<gene>
    <name evidence="14" type="primary">folK</name>
    <name evidence="14" type="ORF">WNY59_06720</name>
</gene>
<name>A0ABU9T578_9HYPH</name>
<keyword evidence="5 14" id="KW-0808">Transferase</keyword>
<evidence type="ECO:0000256" key="2">
    <source>
        <dbReference type="ARBA" id="ARBA00005810"/>
    </source>
</evidence>
<evidence type="ECO:0000256" key="5">
    <source>
        <dbReference type="ARBA" id="ARBA00022679"/>
    </source>
</evidence>
<dbReference type="PROSITE" id="PS00794">
    <property type="entry name" value="HPPK"/>
    <property type="match status" value="1"/>
</dbReference>
<comment type="pathway">
    <text evidence="1">Cofactor biosynthesis; tetrahydrofolate biosynthesis; 2-amino-4-hydroxy-6-hydroxymethyl-7,8-dihydropteridine diphosphate from 7,8-dihydroneopterin triphosphate: step 4/4.</text>
</comment>
<evidence type="ECO:0000256" key="8">
    <source>
        <dbReference type="ARBA" id="ARBA00022840"/>
    </source>
</evidence>
<keyword evidence="6" id="KW-0547">Nucleotide-binding</keyword>
<evidence type="ECO:0000256" key="12">
    <source>
        <dbReference type="ARBA" id="ARBA00033413"/>
    </source>
</evidence>
<keyword evidence="7" id="KW-0418">Kinase</keyword>
<dbReference type="PANTHER" id="PTHR43071">
    <property type="entry name" value="2-AMINO-4-HYDROXY-6-HYDROXYMETHYLDIHYDROPTERIDINE PYROPHOSPHOKINASE"/>
    <property type="match status" value="1"/>
</dbReference>
<dbReference type="Gene3D" id="3.30.70.560">
    <property type="entry name" value="7,8-Dihydro-6-hydroxymethylpterin-pyrophosphokinase HPPK"/>
    <property type="match status" value="1"/>
</dbReference>
<evidence type="ECO:0000256" key="11">
    <source>
        <dbReference type="ARBA" id="ARBA00029766"/>
    </source>
</evidence>
<evidence type="ECO:0000313" key="14">
    <source>
        <dbReference type="EMBL" id="MEM5501280.1"/>
    </source>
</evidence>
<dbReference type="InterPro" id="IPR000550">
    <property type="entry name" value="Hppk"/>
</dbReference>
<keyword evidence="8" id="KW-0067">ATP-binding</keyword>
<keyword evidence="9" id="KW-0289">Folate biosynthesis</keyword>
<dbReference type="PANTHER" id="PTHR43071:SF1">
    <property type="entry name" value="2-AMINO-4-HYDROXY-6-HYDROXYMETHYLDIHYDROPTERIDINE PYROPHOSPHOKINASE"/>
    <property type="match status" value="1"/>
</dbReference>
<comment type="similarity">
    <text evidence="2">Belongs to the HPPK family.</text>
</comment>
<feature type="domain" description="7,8-dihydro-6-hydroxymethylpterin-pyrophosphokinase" evidence="13">
    <location>
        <begin position="94"/>
        <end position="105"/>
    </location>
</feature>
<dbReference type="GO" id="GO:0003848">
    <property type="term" value="F:2-amino-4-hydroxy-6-hydroxymethyldihydropteridine diphosphokinase activity"/>
    <property type="evidence" value="ECO:0007669"/>
    <property type="project" value="UniProtKB-EC"/>
</dbReference>
<evidence type="ECO:0000256" key="4">
    <source>
        <dbReference type="ARBA" id="ARBA00016218"/>
    </source>
</evidence>
<accession>A0ABU9T578</accession>
<dbReference type="InterPro" id="IPR035907">
    <property type="entry name" value="Hppk_sf"/>
</dbReference>
<dbReference type="CDD" id="cd00483">
    <property type="entry name" value="HPPK"/>
    <property type="match status" value="1"/>
</dbReference>
<evidence type="ECO:0000256" key="3">
    <source>
        <dbReference type="ARBA" id="ARBA00013253"/>
    </source>
</evidence>
<proteinExistence type="inferred from homology"/>
<dbReference type="EMBL" id="JBBMQO010000003">
    <property type="protein sequence ID" value="MEM5501280.1"/>
    <property type="molecule type" value="Genomic_DNA"/>
</dbReference>
<comment type="function">
    <text evidence="10">Catalyzes the transfer of pyrophosphate from adenosine triphosphate (ATP) to 6-hydroxymethyl-7,8-dihydropterin, an enzymatic step in folate biosynthesis pathway.</text>
</comment>
<dbReference type="EC" id="2.7.6.3" evidence="3"/>